<evidence type="ECO:0000256" key="2">
    <source>
        <dbReference type="ARBA" id="ARBA00012438"/>
    </source>
</evidence>
<dbReference type="PRINTS" id="PR00344">
    <property type="entry name" value="BCTRLSENSOR"/>
</dbReference>
<keyword evidence="7" id="KW-0175">Coiled coil</keyword>
<organism evidence="11 12">
    <name type="scientific">Zemynaea arenosa</name>
    <dbReference type="NCBI Taxonomy" id="2561931"/>
    <lineage>
        <taxon>Bacteria</taxon>
        <taxon>Pseudomonadati</taxon>
        <taxon>Pseudomonadota</taxon>
        <taxon>Betaproteobacteria</taxon>
        <taxon>Burkholderiales</taxon>
        <taxon>Oxalobacteraceae</taxon>
        <taxon>Telluria group</taxon>
        <taxon>Zemynaea</taxon>
    </lineage>
</organism>
<name>A0A4Y9S5X7_9BURK</name>
<evidence type="ECO:0000313" key="12">
    <source>
        <dbReference type="Proteomes" id="UP000298438"/>
    </source>
</evidence>
<dbReference type="InterPro" id="IPR004358">
    <property type="entry name" value="Sig_transdc_His_kin-like_C"/>
</dbReference>
<dbReference type="InterPro" id="IPR005467">
    <property type="entry name" value="His_kinase_dom"/>
</dbReference>
<dbReference type="CDD" id="cd00082">
    <property type="entry name" value="HisKA"/>
    <property type="match status" value="1"/>
</dbReference>
<dbReference type="FunFam" id="3.30.565.10:FF:000078">
    <property type="entry name" value="Two-component sensor histidine kinase"/>
    <property type="match status" value="1"/>
</dbReference>
<accession>A0A4Y9S5X7</accession>
<evidence type="ECO:0000256" key="4">
    <source>
        <dbReference type="ARBA" id="ARBA00022679"/>
    </source>
</evidence>
<feature type="transmembrane region" description="Helical" evidence="9">
    <location>
        <begin position="20"/>
        <end position="41"/>
    </location>
</feature>
<dbReference type="InterPro" id="IPR050736">
    <property type="entry name" value="Sensor_HK_Regulatory"/>
</dbReference>
<gene>
    <name evidence="11" type="ORF">E4L96_18180</name>
</gene>
<dbReference type="OrthoDB" id="9796305at2"/>
<dbReference type="SMART" id="SM00388">
    <property type="entry name" value="HisKA"/>
    <property type="match status" value="1"/>
</dbReference>
<keyword evidence="5" id="KW-0418">Kinase</keyword>
<dbReference type="PROSITE" id="PS50109">
    <property type="entry name" value="HIS_KIN"/>
    <property type="match status" value="1"/>
</dbReference>
<dbReference type="RefSeq" id="WP_135208629.1">
    <property type="nucleotide sequence ID" value="NZ_SPVF01000232.1"/>
</dbReference>
<dbReference type="Proteomes" id="UP000298438">
    <property type="component" value="Unassembled WGS sequence"/>
</dbReference>
<dbReference type="GO" id="GO:0000155">
    <property type="term" value="F:phosphorelay sensor kinase activity"/>
    <property type="evidence" value="ECO:0007669"/>
    <property type="project" value="InterPro"/>
</dbReference>
<feature type="non-terminal residue" evidence="11">
    <location>
        <position position="739"/>
    </location>
</feature>
<proteinExistence type="predicted"/>
<dbReference type="Pfam" id="PF00512">
    <property type="entry name" value="HisKA"/>
    <property type="match status" value="1"/>
</dbReference>
<dbReference type="InterPro" id="IPR007891">
    <property type="entry name" value="CHASE3"/>
</dbReference>
<dbReference type="PANTHER" id="PTHR43711">
    <property type="entry name" value="TWO-COMPONENT HISTIDINE KINASE"/>
    <property type="match status" value="1"/>
</dbReference>
<feature type="coiled-coil region" evidence="7">
    <location>
        <begin position="388"/>
        <end position="482"/>
    </location>
</feature>
<protein>
    <recommendedName>
        <fullName evidence="2">histidine kinase</fullName>
        <ecNumber evidence="2">2.7.13.3</ecNumber>
    </recommendedName>
</protein>
<dbReference type="EMBL" id="SPVF01000232">
    <property type="protein sequence ID" value="TFW15456.1"/>
    <property type="molecule type" value="Genomic_DNA"/>
</dbReference>
<dbReference type="SUPFAM" id="SSF47384">
    <property type="entry name" value="Homodimeric domain of signal transducing histidine kinase"/>
    <property type="match status" value="1"/>
</dbReference>
<feature type="region of interest" description="Disordered" evidence="8">
    <location>
        <begin position="716"/>
        <end position="739"/>
    </location>
</feature>
<dbReference type="Pfam" id="PF02518">
    <property type="entry name" value="HATPase_c"/>
    <property type="match status" value="1"/>
</dbReference>
<dbReference type="InterPro" id="IPR003661">
    <property type="entry name" value="HisK_dim/P_dom"/>
</dbReference>
<keyword evidence="4" id="KW-0808">Transferase</keyword>
<dbReference type="InterPro" id="IPR003018">
    <property type="entry name" value="GAF"/>
</dbReference>
<evidence type="ECO:0000256" key="6">
    <source>
        <dbReference type="ARBA" id="ARBA00023012"/>
    </source>
</evidence>
<keyword evidence="9" id="KW-0812">Transmembrane</keyword>
<dbReference type="InterPro" id="IPR029016">
    <property type="entry name" value="GAF-like_dom_sf"/>
</dbReference>
<evidence type="ECO:0000259" key="10">
    <source>
        <dbReference type="PROSITE" id="PS50109"/>
    </source>
</evidence>
<dbReference type="InterPro" id="IPR036097">
    <property type="entry name" value="HisK_dim/P_sf"/>
</dbReference>
<comment type="caution">
    <text evidence="11">The sequence shown here is derived from an EMBL/GenBank/DDBJ whole genome shotgun (WGS) entry which is preliminary data.</text>
</comment>
<keyword evidence="9" id="KW-0472">Membrane</keyword>
<evidence type="ECO:0000256" key="5">
    <source>
        <dbReference type="ARBA" id="ARBA00022777"/>
    </source>
</evidence>
<dbReference type="Pfam" id="PF05227">
    <property type="entry name" value="CHASE3"/>
    <property type="match status" value="1"/>
</dbReference>
<dbReference type="PANTHER" id="PTHR43711:SF26">
    <property type="entry name" value="SENSOR HISTIDINE KINASE RCSC"/>
    <property type="match status" value="1"/>
</dbReference>
<evidence type="ECO:0000256" key="3">
    <source>
        <dbReference type="ARBA" id="ARBA00022553"/>
    </source>
</evidence>
<comment type="catalytic activity">
    <reaction evidence="1">
        <text>ATP + protein L-histidine = ADP + protein N-phospho-L-histidine.</text>
        <dbReference type="EC" id="2.7.13.3"/>
    </reaction>
</comment>
<dbReference type="CDD" id="cd19410">
    <property type="entry name" value="HK9-like_sensor"/>
    <property type="match status" value="1"/>
</dbReference>
<dbReference type="InterPro" id="IPR003594">
    <property type="entry name" value="HATPase_dom"/>
</dbReference>
<dbReference type="Gene3D" id="3.30.565.10">
    <property type="entry name" value="Histidine kinase-like ATPase, C-terminal domain"/>
    <property type="match status" value="1"/>
</dbReference>
<dbReference type="Pfam" id="PF13185">
    <property type="entry name" value="GAF_2"/>
    <property type="match status" value="1"/>
</dbReference>
<evidence type="ECO:0000256" key="1">
    <source>
        <dbReference type="ARBA" id="ARBA00000085"/>
    </source>
</evidence>
<dbReference type="Gene3D" id="3.30.450.40">
    <property type="match status" value="1"/>
</dbReference>
<dbReference type="SMART" id="SM00387">
    <property type="entry name" value="HATPase_c"/>
    <property type="match status" value="1"/>
</dbReference>
<evidence type="ECO:0000256" key="9">
    <source>
        <dbReference type="SAM" id="Phobius"/>
    </source>
</evidence>
<keyword evidence="3" id="KW-0597">Phosphoprotein</keyword>
<keyword evidence="12" id="KW-1185">Reference proteome</keyword>
<dbReference type="AlphaFoldDB" id="A0A4Y9S5X7"/>
<feature type="domain" description="Histidine kinase" evidence="10">
    <location>
        <begin position="492"/>
        <end position="712"/>
    </location>
</feature>
<evidence type="ECO:0000256" key="7">
    <source>
        <dbReference type="SAM" id="Coils"/>
    </source>
</evidence>
<evidence type="ECO:0000313" key="11">
    <source>
        <dbReference type="EMBL" id="TFW15456.1"/>
    </source>
</evidence>
<sequence length="739" mass="81536">MTVSPVDVSSFKRILARNVALPLAVGVASAAVFLAIVFYLLNVMSAVEHSERVIGQANQVVKLVVDQETGLRGFLITGDETFLQPYNVARPRYAPEFEALQELVADNSAQLARLRQARAMQGEWDRFAATVIEARRRGGDFLTPVKEGRGKNNTDEVRRQFEQFIADEHALREERSTTARRVVVSTVSFYLVFSLGVAGLLAYFGRRELMRLSNTYGDALAQQSTHNEFLQQQTWLRTGESELATQTAGQESLAALSRSALEFVARYLDAAVGAFYVREDDGSLRRVASYAFGDRAGAHGDVLQPRESLVGQAVDEGRVIRLEDVSPDYIKVSSGLGAAAPRHLLIAPFNNEGKINGALEIGFMRPLTQREIEFLNAVGDNLGASVAAARYRQRLQEVLSETQQLNEELQVQQEELRTANEELEEQSRVLEEAQTNLENQQAELEQTNEQLSAQAQVLDQRNTALNDARVQLEDRARELERASRYKSEFLANMSHELRTPLNSSLILAKLLSENAPGNLNEEQVRFAQTIYSAGNDLLSLINDILDISKVEAGKLELDPEQLPLRRAVESLAMIFEPLAMQKQLEFRVEFEPQVPASLYTDRQRLEQILKNLLSNAIKFTDRGSIVLRVRAAPPGHVSFAVTDSGIGIRRDQQEIIFEAFRQADGSTARKYGGTGLGLSISRDLAHLLGGAITVESEEGRGSTFILTLPLDWSGAPAVEPPQGRAPADGAGGHAARGLA</sequence>
<evidence type="ECO:0000256" key="8">
    <source>
        <dbReference type="SAM" id="MobiDB-lite"/>
    </source>
</evidence>
<dbReference type="SUPFAM" id="SSF55781">
    <property type="entry name" value="GAF domain-like"/>
    <property type="match status" value="1"/>
</dbReference>
<feature type="transmembrane region" description="Helical" evidence="9">
    <location>
        <begin position="182"/>
        <end position="204"/>
    </location>
</feature>
<dbReference type="CDD" id="cd16922">
    <property type="entry name" value="HATPase_EvgS-ArcB-TorS-like"/>
    <property type="match status" value="1"/>
</dbReference>
<reference evidence="11 12" key="1">
    <citation type="submission" date="2019-03" db="EMBL/GenBank/DDBJ databases">
        <title>Draft Genome Sequence of Massilia arenosa sp. nov., a Novel Massilia Species Isolated from a Sandy-loam Maize Soil.</title>
        <authorList>
            <person name="Raths R."/>
            <person name="Peta V."/>
            <person name="Bucking H."/>
        </authorList>
    </citation>
    <scope>NUCLEOTIDE SEQUENCE [LARGE SCALE GENOMIC DNA]</scope>
    <source>
        <strain evidence="11 12">MC02</strain>
    </source>
</reference>
<keyword evidence="6" id="KW-0902">Two-component regulatory system</keyword>
<keyword evidence="9" id="KW-1133">Transmembrane helix</keyword>
<dbReference type="SUPFAM" id="SSF55874">
    <property type="entry name" value="ATPase domain of HSP90 chaperone/DNA topoisomerase II/histidine kinase"/>
    <property type="match status" value="1"/>
</dbReference>
<dbReference type="EC" id="2.7.13.3" evidence="2"/>
<dbReference type="Gene3D" id="1.10.287.130">
    <property type="match status" value="1"/>
</dbReference>
<dbReference type="InterPro" id="IPR036890">
    <property type="entry name" value="HATPase_C_sf"/>
</dbReference>
<feature type="compositionally biased region" description="Gly residues" evidence="8">
    <location>
        <begin position="729"/>
        <end position="739"/>
    </location>
</feature>
<dbReference type="SMART" id="SM00065">
    <property type="entry name" value="GAF"/>
    <property type="match status" value="1"/>
</dbReference>